<evidence type="ECO:0000313" key="2">
    <source>
        <dbReference type="Proteomes" id="UP001556040"/>
    </source>
</evidence>
<protein>
    <submittedName>
        <fullName evidence="1">Uncharacterized protein</fullName>
    </submittedName>
</protein>
<keyword evidence="2" id="KW-1185">Reference proteome</keyword>
<dbReference type="RefSeq" id="WP_367781023.1">
    <property type="nucleotide sequence ID" value="NZ_JBFMIA010000231.1"/>
</dbReference>
<comment type="caution">
    <text evidence="1">The sequence shown here is derived from an EMBL/GenBank/DDBJ whole genome shotgun (WGS) entry which is preliminary data.</text>
</comment>
<organism evidence="1 2">
    <name type="scientific">Jeotgalibacillus marinus</name>
    <dbReference type="NCBI Taxonomy" id="86667"/>
    <lineage>
        <taxon>Bacteria</taxon>
        <taxon>Bacillati</taxon>
        <taxon>Bacillota</taxon>
        <taxon>Bacilli</taxon>
        <taxon>Bacillales</taxon>
        <taxon>Caryophanaceae</taxon>
        <taxon>Jeotgalibacillus</taxon>
    </lineage>
</organism>
<name>A0ABV3Q863_9BACL</name>
<reference evidence="1 2" key="1">
    <citation type="journal article" date="1979" name="Int. J. Syst. Evol. Microbiol.">
        <title>Bacillus globisporus subsp. marinus subsp. nov.</title>
        <authorList>
            <person name="Liu H."/>
        </authorList>
    </citation>
    <scope>NUCLEOTIDE SEQUENCE [LARGE SCALE GENOMIC DNA]</scope>
    <source>
        <strain evidence="1 2">DSM 1297</strain>
    </source>
</reference>
<gene>
    <name evidence="1" type="ORF">AB1471_17660</name>
</gene>
<feature type="non-terminal residue" evidence="1">
    <location>
        <position position="83"/>
    </location>
</feature>
<evidence type="ECO:0000313" key="1">
    <source>
        <dbReference type="EMBL" id="MEW9503555.1"/>
    </source>
</evidence>
<sequence>AWPLESLFLDYGAENEYSVTKMPKKLLEFLSGVKRLEIRADEDFDKTFLENFPNLEHLSLPYISNDDYLLQLLAGKDSLRSLN</sequence>
<dbReference type="Proteomes" id="UP001556040">
    <property type="component" value="Unassembled WGS sequence"/>
</dbReference>
<feature type="non-terminal residue" evidence="1">
    <location>
        <position position="1"/>
    </location>
</feature>
<dbReference type="EMBL" id="JBFMIA010000231">
    <property type="protein sequence ID" value="MEW9503555.1"/>
    <property type="molecule type" value="Genomic_DNA"/>
</dbReference>
<accession>A0ABV3Q863</accession>
<proteinExistence type="predicted"/>